<sequence>MTHSVLVFLFGGAIKKCTPLSSLSGMQSMSLASARTITKTRTCRLSLCGWDAESNFPLIRRQSFTRLPIASTVKANPQGFLLVTCRRSLTWLPMTPRSKSFVCAKSEAQTVKM</sequence>
<evidence type="ECO:0000313" key="2">
    <source>
        <dbReference type="Proteomes" id="UP000799421"/>
    </source>
</evidence>
<dbReference type="AlphaFoldDB" id="A0A6A7C6I5"/>
<organism evidence="1 2">
    <name type="scientific">Piedraia hortae CBS 480.64</name>
    <dbReference type="NCBI Taxonomy" id="1314780"/>
    <lineage>
        <taxon>Eukaryota</taxon>
        <taxon>Fungi</taxon>
        <taxon>Dikarya</taxon>
        <taxon>Ascomycota</taxon>
        <taxon>Pezizomycotina</taxon>
        <taxon>Dothideomycetes</taxon>
        <taxon>Dothideomycetidae</taxon>
        <taxon>Capnodiales</taxon>
        <taxon>Piedraiaceae</taxon>
        <taxon>Piedraia</taxon>
    </lineage>
</organism>
<keyword evidence="2" id="KW-1185">Reference proteome</keyword>
<gene>
    <name evidence="1" type="ORF">K470DRAFT_255940</name>
</gene>
<dbReference type="EMBL" id="MU005966">
    <property type="protein sequence ID" value="KAF2862308.1"/>
    <property type="molecule type" value="Genomic_DNA"/>
</dbReference>
<evidence type="ECO:0000313" key="1">
    <source>
        <dbReference type="EMBL" id="KAF2862308.1"/>
    </source>
</evidence>
<name>A0A6A7C6I5_9PEZI</name>
<proteinExistence type="predicted"/>
<accession>A0A6A7C6I5</accession>
<reference evidence="1" key="1">
    <citation type="journal article" date="2020" name="Stud. Mycol.">
        <title>101 Dothideomycetes genomes: a test case for predicting lifestyles and emergence of pathogens.</title>
        <authorList>
            <person name="Haridas S."/>
            <person name="Albert R."/>
            <person name="Binder M."/>
            <person name="Bloem J."/>
            <person name="Labutti K."/>
            <person name="Salamov A."/>
            <person name="Andreopoulos B."/>
            <person name="Baker S."/>
            <person name="Barry K."/>
            <person name="Bills G."/>
            <person name="Bluhm B."/>
            <person name="Cannon C."/>
            <person name="Castanera R."/>
            <person name="Culley D."/>
            <person name="Daum C."/>
            <person name="Ezra D."/>
            <person name="Gonzalez J."/>
            <person name="Henrissat B."/>
            <person name="Kuo A."/>
            <person name="Liang C."/>
            <person name="Lipzen A."/>
            <person name="Lutzoni F."/>
            <person name="Magnuson J."/>
            <person name="Mondo S."/>
            <person name="Nolan M."/>
            <person name="Ohm R."/>
            <person name="Pangilinan J."/>
            <person name="Park H.-J."/>
            <person name="Ramirez L."/>
            <person name="Alfaro M."/>
            <person name="Sun H."/>
            <person name="Tritt A."/>
            <person name="Yoshinaga Y."/>
            <person name="Zwiers L.-H."/>
            <person name="Turgeon B."/>
            <person name="Goodwin S."/>
            <person name="Spatafora J."/>
            <person name="Crous P."/>
            <person name="Grigoriev I."/>
        </authorList>
    </citation>
    <scope>NUCLEOTIDE SEQUENCE</scope>
    <source>
        <strain evidence="1">CBS 480.64</strain>
    </source>
</reference>
<dbReference type="Proteomes" id="UP000799421">
    <property type="component" value="Unassembled WGS sequence"/>
</dbReference>
<protein>
    <submittedName>
        <fullName evidence="1">Uncharacterized protein</fullName>
    </submittedName>
</protein>